<keyword evidence="2" id="KW-0964">Secreted</keyword>
<dbReference type="AlphaFoldDB" id="A0A8C6I785"/>
<keyword evidence="3 5" id="KW-0732">Signal</keyword>
<dbReference type="GeneTree" id="ENSGT00860000136225"/>
<feature type="compositionally biased region" description="Polar residues" evidence="4">
    <location>
        <begin position="18"/>
        <end position="29"/>
    </location>
</feature>
<dbReference type="Proteomes" id="UP000694415">
    <property type="component" value="Unplaced"/>
</dbReference>
<keyword evidence="7" id="KW-1185">Reference proteome</keyword>
<evidence type="ECO:0000313" key="7">
    <source>
        <dbReference type="Proteomes" id="UP000694415"/>
    </source>
</evidence>
<name>A0A8C6I785_MUSSI</name>
<feature type="signal peptide" evidence="5">
    <location>
        <begin position="1"/>
        <end position="16"/>
    </location>
</feature>
<feature type="compositionally biased region" description="Low complexity" evidence="4">
    <location>
        <begin position="124"/>
        <end position="140"/>
    </location>
</feature>
<feature type="compositionally biased region" description="Low complexity" evidence="4">
    <location>
        <begin position="76"/>
        <end position="88"/>
    </location>
</feature>
<organism evidence="6 7">
    <name type="scientific">Mus spicilegus</name>
    <name type="common">Mound-building mouse</name>
    <dbReference type="NCBI Taxonomy" id="10103"/>
    <lineage>
        <taxon>Eukaryota</taxon>
        <taxon>Metazoa</taxon>
        <taxon>Chordata</taxon>
        <taxon>Craniata</taxon>
        <taxon>Vertebrata</taxon>
        <taxon>Euteleostomi</taxon>
        <taxon>Mammalia</taxon>
        <taxon>Eutheria</taxon>
        <taxon>Euarchontoglires</taxon>
        <taxon>Glires</taxon>
        <taxon>Rodentia</taxon>
        <taxon>Myomorpha</taxon>
        <taxon>Muroidea</taxon>
        <taxon>Muridae</taxon>
        <taxon>Murinae</taxon>
        <taxon>Mus</taxon>
        <taxon>Mus</taxon>
    </lineage>
</organism>
<evidence type="ECO:0000256" key="5">
    <source>
        <dbReference type="SAM" id="SignalP"/>
    </source>
</evidence>
<feature type="compositionally biased region" description="Polar residues" evidence="4">
    <location>
        <begin position="36"/>
        <end position="58"/>
    </location>
</feature>
<evidence type="ECO:0000313" key="6">
    <source>
        <dbReference type="Ensembl" id="ENSMSIP00000032998.1"/>
    </source>
</evidence>
<reference evidence="6" key="1">
    <citation type="submission" date="2025-08" db="UniProtKB">
        <authorList>
            <consortium name="Ensembl"/>
        </authorList>
    </citation>
    <scope>IDENTIFICATION</scope>
</reference>
<reference evidence="6" key="2">
    <citation type="submission" date="2025-09" db="UniProtKB">
        <authorList>
            <consortium name="Ensembl"/>
        </authorList>
    </citation>
    <scope>IDENTIFICATION</scope>
</reference>
<dbReference type="GO" id="GO:0005576">
    <property type="term" value="C:extracellular region"/>
    <property type="evidence" value="ECO:0007669"/>
    <property type="project" value="UniProtKB-SubCell"/>
</dbReference>
<dbReference type="InterPro" id="IPR026086">
    <property type="entry name" value="Pro-rich"/>
</dbReference>
<feature type="region of interest" description="Disordered" evidence="4">
    <location>
        <begin position="18"/>
        <end position="147"/>
    </location>
</feature>
<evidence type="ECO:0000256" key="1">
    <source>
        <dbReference type="ARBA" id="ARBA00004613"/>
    </source>
</evidence>
<evidence type="ECO:0000256" key="3">
    <source>
        <dbReference type="ARBA" id="ARBA00022729"/>
    </source>
</evidence>
<proteinExistence type="predicted"/>
<comment type="subcellular location">
    <subcellularLocation>
        <location evidence="1">Secreted</location>
    </subcellularLocation>
</comment>
<accession>A0A8C6I785</accession>
<evidence type="ECO:0000256" key="2">
    <source>
        <dbReference type="ARBA" id="ARBA00022525"/>
    </source>
</evidence>
<evidence type="ECO:0000256" key="4">
    <source>
        <dbReference type="SAM" id="MobiDB-lite"/>
    </source>
</evidence>
<sequence>MLVVLLTAVLLAQSSAQRKSSITVLTSSGPFYPDPVQQTQDSESGPSAADASTGNVQEGESAPLSNEDHSANSGNEWQLEQQESQQAESQEHYESAGKKRGKSTWKGNVEGDKNQHPSFPENPQWSQQQIHSKQKSSASIEEGPGHYRADFPPHSLLLNSGYLDLLEDLLGLRLSTARKEWINLHSFAG</sequence>
<feature type="chain" id="PRO_5034237086" evidence="5">
    <location>
        <begin position="17"/>
        <end position="189"/>
    </location>
</feature>
<dbReference type="SMART" id="SM01412">
    <property type="entry name" value="Pro-rich"/>
    <property type="match status" value="1"/>
</dbReference>
<protein>
    <submittedName>
        <fullName evidence="6">Uncharacterized protein</fullName>
    </submittedName>
</protein>
<dbReference type="Ensembl" id="ENSMSIT00000041605.1">
    <property type="protein sequence ID" value="ENSMSIP00000032998.1"/>
    <property type="gene ID" value="ENSMSIG00000027627.1"/>
</dbReference>